<dbReference type="EMBL" id="JANPWB010000003">
    <property type="protein sequence ID" value="KAJ1199788.1"/>
    <property type="molecule type" value="Genomic_DNA"/>
</dbReference>
<gene>
    <name evidence="2" type="ORF">NDU88_003620</name>
</gene>
<name>A0AAV7VDT9_PLEWA</name>
<keyword evidence="3" id="KW-1185">Reference proteome</keyword>
<organism evidence="2 3">
    <name type="scientific">Pleurodeles waltl</name>
    <name type="common">Iberian ribbed newt</name>
    <dbReference type="NCBI Taxonomy" id="8319"/>
    <lineage>
        <taxon>Eukaryota</taxon>
        <taxon>Metazoa</taxon>
        <taxon>Chordata</taxon>
        <taxon>Craniata</taxon>
        <taxon>Vertebrata</taxon>
        <taxon>Euteleostomi</taxon>
        <taxon>Amphibia</taxon>
        <taxon>Batrachia</taxon>
        <taxon>Caudata</taxon>
        <taxon>Salamandroidea</taxon>
        <taxon>Salamandridae</taxon>
        <taxon>Pleurodelinae</taxon>
        <taxon>Pleurodeles</taxon>
    </lineage>
</organism>
<comment type="caution">
    <text evidence="2">The sequence shown here is derived from an EMBL/GenBank/DDBJ whole genome shotgun (WGS) entry which is preliminary data.</text>
</comment>
<protein>
    <submittedName>
        <fullName evidence="2">Uncharacterized protein</fullName>
    </submittedName>
</protein>
<reference evidence="2" key="1">
    <citation type="journal article" date="2022" name="bioRxiv">
        <title>Sequencing and chromosome-scale assembly of the giantPleurodeles waltlgenome.</title>
        <authorList>
            <person name="Brown T."/>
            <person name="Elewa A."/>
            <person name="Iarovenko S."/>
            <person name="Subramanian E."/>
            <person name="Araus A.J."/>
            <person name="Petzold A."/>
            <person name="Susuki M."/>
            <person name="Suzuki K.-i.T."/>
            <person name="Hayashi T."/>
            <person name="Toyoda A."/>
            <person name="Oliveira C."/>
            <person name="Osipova E."/>
            <person name="Leigh N.D."/>
            <person name="Simon A."/>
            <person name="Yun M.H."/>
        </authorList>
    </citation>
    <scope>NUCLEOTIDE SEQUENCE</scope>
    <source>
        <strain evidence="2">20211129_DDA</strain>
        <tissue evidence="2">Liver</tissue>
    </source>
</reference>
<evidence type="ECO:0000256" key="1">
    <source>
        <dbReference type="SAM" id="MobiDB-lite"/>
    </source>
</evidence>
<evidence type="ECO:0000313" key="3">
    <source>
        <dbReference type="Proteomes" id="UP001066276"/>
    </source>
</evidence>
<dbReference type="Proteomes" id="UP001066276">
    <property type="component" value="Chromosome 2_1"/>
</dbReference>
<accession>A0AAV7VDT9</accession>
<dbReference type="AlphaFoldDB" id="A0AAV7VDT9"/>
<proteinExistence type="predicted"/>
<evidence type="ECO:0000313" key="2">
    <source>
        <dbReference type="EMBL" id="KAJ1199788.1"/>
    </source>
</evidence>
<feature type="region of interest" description="Disordered" evidence="1">
    <location>
        <begin position="38"/>
        <end position="75"/>
    </location>
</feature>
<sequence>MRRPGYQAKGASTEALGIKKAGRAARGEHRTLWLQYHLGRKAEPPNEATASAPRGLVTRNSGTSQVPVKKPGLRRRTARTVELQRNSGGTPAKKKHNGDPDVCPCIRRVAGPATAHRASEAGNGGPNLSCTPCSGTGRKGQSGASVTCCGGCFAEADRKLELAKRGKCGEDPCRLQLSTVSGARPRGWRARLDKD</sequence>
<feature type="region of interest" description="Disordered" evidence="1">
    <location>
        <begin position="1"/>
        <end position="26"/>
    </location>
</feature>